<keyword evidence="9" id="KW-1278">Translocase</keyword>
<keyword evidence="5 18" id="KW-0349">Heme</keyword>
<dbReference type="InterPro" id="IPR001505">
    <property type="entry name" value="Copper_CuA"/>
</dbReference>
<evidence type="ECO:0000256" key="2">
    <source>
        <dbReference type="ARBA" id="ARBA00007866"/>
    </source>
</evidence>
<evidence type="ECO:0000256" key="17">
    <source>
        <dbReference type="ARBA" id="ARBA00031399"/>
    </source>
</evidence>
<organism evidence="23 24">
    <name type="scientific">Puniceicoccus vermicola</name>
    <dbReference type="NCBI Taxonomy" id="388746"/>
    <lineage>
        <taxon>Bacteria</taxon>
        <taxon>Pseudomonadati</taxon>
        <taxon>Verrucomicrobiota</taxon>
        <taxon>Opitutia</taxon>
        <taxon>Puniceicoccales</taxon>
        <taxon>Puniceicoccaceae</taxon>
        <taxon>Puniceicoccus</taxon>
    </lineage>
</organism>
<dbReference type="InterPro" id="IPR011759">
    <property type="entry name" value="Cyt_c_oxidase_su2_TM_dom"/>
</dbReference>
<dbReference type="InterPro" id="IPR034236">
    <property type="entry name" value="CuRO_CcO_Caa3_II"/>
</dbReference>
<evidence type="ECO:0000256" key="18">
    <source>
        <dbReference type="PROSITE-ProRule" id="PRU00433"/>
    </source>
</evidence>
<comment type="similarity">
    <text evidence="2">Belongs to the cytochrome c oxidase subunit 2 family.</text>
</comment>
<feature type="domain" description="Cytochrome c" evidence="22">
    <location>
        <begin position="283"/>
        <end position="393"/>
    </location>
</feature>
<gene>
    <name evidence="23" type="primary">coxB</name>
    <name evidence="23" type="ORF">H5P30_03435</name>
</gene>
<dbReference type="EC" id="7.1.1.9" evidence="3"/>
<keyword evidence="6" id="KW-0679">Respiratory chain</keyword>
<evidence type="ECO:0000256" key="10">
    <source>
        <dbReference type="ARBA" id="ARBA00022982"/>
    </source>
</evidence>
<comment type="function">
    <text evidence="15">Subunits I and II form the functional core of the enzyme complex. Electrons originating in cytochrome c are transferred via heme a and Cu(A) to the binuclear center formed by heme a3 and Cu(B).</text>
</comment>
<protein>
    <recommendedName>
        <fullName evidence="3">cytochrome-c oxidase</fullName>
        <ecNumber evidence="3">7.1.1.9</ecNumber>
    </recommendedName>
    <alternativeName>
        <fullName evidence="17">Cytochrome aa3 subunit 2</fullName>
    </alternativeName>
    <alternativeName>
        <fullName evidence="16">Cytochrome c oxidase polypeptide II</fullName>
    </alternativeName>
</protein>
<keyword evidence="13" id="KW-0186">Copper</keyword>
<evidence type="ECO:0000259" key="20">
    <source>
        <dbReference type="PROSITE" id="PS50857"/>
    </source>
</evidence>
<dbReference type="InterPro" id="IPR002429">
    <property type="entry name" value="CcO_II-like_C"/>
</dbReference>
<dbReference type="InterPro" id="IPR036909">
    <property type="entry name" value="Cyt_c-like_dom_sf"/>
</dbReference>
<keyword evidence="11 19" id="KW-1133">Transmembrane helix</keyword>
<dbReference type="PROSITE" id="PS50999">
    <property type="entry name" value="COX2_TM"/>
    <property type="match status" value="1"/>
</dbReference>
<name>A0A7X1E3C5_9BACT</name>
<dbReference type="SUPFAM" id="SSF49503">
    <property type="entry name" value="Cupredoxins"/>
    <property type="match status" value="1"/>
</dbReference>
<dbReference type="SUPFAM" id="SSF81464">
    <property type="entry name" value="Cytochrome c oxidase subunit II-like, transmembrane region"/>
    <property type="match status" value="1"/>
</dbReference>
<keyword evidence="10" id="KW-0249">Electron transport</keyword>
<dbReference type="GO" id="GO:0004129">
    <property type="term" value="F:cytochrome-c oxidase activity"/>
    <property type="evidence" value="ECO:0007669"/>
    <property type="project" value="UniProtKB-EC"/>
</dbReference>
<evidence type="ECO:0000256" key="11">
    <source>
        <dbReference type="ARBA" id="ARBA00022989"/>
    </source>
</evidence>
<evidence type="ECO:0000256" key="3">
    <source>
        <dbReference type="ARBA" id="ARBA00012949"/>
    </source>
</evidence>
<dbReference type="InterPro" id="IPR045187">
    <property type="entry name" value="CcO_II"/>
</dbReference>
<dbReference type="Pfam" id="PF00034">
    <property type="entry name" value="Cytochrom_C"/>
    <property type="match status" value="1"/>
</dbReference>
<keyword evidence="14 19" id="KW-0472">Membrane</keyword>
<evidence type="ECO:0000259" key="22">
    <source>
        <dbReference type="PROSITE" id="PS51007"/>
    </source>
</evidence>
<keyword evidence="24" id="KW-1185">Reference proteome</keyword>
<dbReference type="GO" id="GO:0005507">
    <property type="term" value="F:copper ion binding"/>
    <property type="evidence" value="ECO:0007669"/>
    <property type="project" value="InterPro"/>
</dbReference>
<keyword evidence="8 18" id="KW-0479">Metal-binding</keyword>
<evidence type="ECO:0000256" key="7">
    <source>
        <dbReference type="ARBA" id="ARBA00022692"/>
    </source>
</evidence>
<keyword evidence="4" id="KW-0813">Transport</keyword>
<dbReference type="GO" id="GO:0016491">
    <property type="term" value="F:oxidoreductase activity"/>
    <property type="evidence" value="ECO:0007669"/>
    <property type="project" value="InterPro"/>
</dbReference>
<dbReference type="Gene3D" id="1.10.287.90">
    <property type="match status" value="1"/>
</dbReference>
<dbReference type="CDD" id="cd04213">
    <property type="entry name" value="CuRO_CcO_Caa3_II"/>
    <property type="match status" value="1"/>
</dbReference>
<dbReference type="PRINTS" id="PR01166">
    <property type="entry name" value="CYCOXIDASEII"/>
</dbReference>
<dbReference type="InterPro" id="IPR036257">
    <property type="entry name" value="Cyt_c_oxidase_su2_TM_sf"/>
</dbReference>
<dbReference type="Pfam" id="PF00116">
    <property type="entry name" value="COX2"/>
    <property type="match status" value="1"/>
</dbReference>
<feature type="transmembrane region" description="Helical" evidence="19">
    <location>
        <begin position="89"/>
        <end position="110"/>
    </location>
</feature>
<dbReference type="SUPFAM" id="SSF46626">
    <property type="entry name" value="Cytochrome c"/>
    <property type="match status" value="1"/>
</dbReference>
<evidence type="ECO:0000256" key="16">
    <source>
        <dbReference type="ARBA" id="ARBA00031389"/>
    </source>
</evidence>
<dbReference type="GO" id="GO:0020037">
    <property type="term" value="F:heme binding"/>
    <property type="evidence" value="ECO:0007669"/>
    <property type="project" value="InterPro"/>
</dbReference>
<dbReference type="Gene3D" id="2.60.40.420">
    <property type="entry name" value="Cupredoxins - blue copper proteins"/>
    <property type="match status" value="1"/>
</dbReference>
<evidence type="ECO:0000313" key="24">
    <source>
        <dbReference type="Proteomes" id="UP000525652"/>
    </source>
</evidence>
<dbReference type="AlphaFoldDB" id="A0A7X1E3C5"/>
<dbReference type="PROSITE" id="PS00078">
    <property type="entry name" value="COX2"/>
    <property type="match status" value="1"/>
</dbReference>
<evidence type="ECO:0000259" key="21">
    <source>
        <dbReference type="PROSITE" id="PS50999"/>
    </source>
</evidence>
<evidence type="ECO:0000256" key="15">
    <source>
        <dbReference type="ARBA" id="ARBA00024688"/>
    </source>
</evidence>
<dbReference type="NCBIfam" id="TIGR02866">
    <property type="entry name" value="CoxB"/>
    <property type="match status" value="1"/>
</dbReference>
<feature type="domain" description="Cytochrome oxidase subunit II transmembrane region profile" evidence="21">
    <location>
        <begin position="21"/>
        <end position="120"/>
    </location>
</feature>
<evidence type="ECO:0000256" key="9">
    <source>
        <dbReference type="ARBA" id="ARBA00022967"/>
    </source>
</evidence>
<proteinExistence type="inferred from homology"/>
<evidence type="ECO:0000256" key="13">
    <source>
        <dbReference type="ARBA" id="ARBA00023008"/>
    </source>
</evidence>
<evidence type="ECO:0000256" key="1">
    <source>
        <dbReference type="ARBA" id="ARBA00004141"/>
    </source>
</evidence>
<reference evidence="23 24" key="1">
    <citation type="submission" date="2020-07" db="EMBL/GenBank/DDBJ databases">
        <authorList>
            <person name="Feng X."/>
        </authorList>
    </citation>
    <scope>NUCLEOTIDE SEQUENCE [LARGE SCALE GENOMIC DNA]</scope>
    <source>
        <strain evidence="23 24">JCM14086</strain>
    </source>
</reference>
<accession>A0A7X1E3C5</accession>
<dbReference type="InterPro" id="IPR009056">
    <property type="entry name" value="Cyt_c-like_dom"/>
</dbReference>
<comment type="subcellular location">
    <subcellularLocation>
        <location evidence="1">Membrane</location>
        <topology evidence="1">Multi-pass membrane protein</topology>
    </subcellularLocation>
</comment>
<dbReference type="PROSITE" id="PS51007">
    <property type="entry name" value="CYTC"/>
    <property type="match status" value="1"/>
</dbReference>
<evidence type="ECO:0000313" key="23">
    <source>
        <dbReference type="EMBL" id="MBC2600829.1"/>
    </source>
</evidence>
<evidence type="ECO:0000256" key="6">
    <source>
        <dbReference type="ARBA" id="ARBA00022660"/>
    </source>
</evidence>
<sequence>MIGLPFLRLMLICMTLLLFGCNFDARQSFIDPKGVVAQNQYDLFLLTVWVTGLIFALVGGALLWTVWRYREKKTDDLNSLPSQSHGNPLIEIGLIGVSVALLVVIAVPTLQQIWYTNEMPEDPESNLGAWFDGETAEDTDDEPLIIEARGWQWWFSFDYPQLGIVTGNEFAIPEGKTVRIELRGEDVIHSFWLPKIAGKVDMIPGRNNFMWVRADEPGYYYGQCAEYCGESHAYMQFRARVLPEKEFEEWVAQRRQTPPPPATESWEEFVTLSANDPEALPDTDTVKGARLFFGKGTCVQCHSIDGTFAAGKLGPNLTHVADNGSIAAGWLENINPDGSINREEQLQNFYEWVRRSEDIKPGNLMYHDPNGLQNVDLTDEEVHQIATFLQTLR</sequence>
<feature type="transmembrane region" description="Helical" evidence="19">
    <location>
        <begin position="43"/>
        <end position="69"/>
    </location>
</feature>
<evidence type="ECO:0000256" key="8">
    <source>
        <dbReference type="ARBA" id="ARBA00022723"/>
    </source>
</evidence>
<evidence type="ECO:0000256" key="5">
    <source>
        <dbReference type="ARBA" id="ARBA00022617"/>
    </source>
</evidence>
<dbReference type="Proteomes" id="UP000525652">
    <property type="component" value="Unassembled WGS sequence"/>
</dbReference>
<dbReference type="GO" id="GO:0042773">
    <property type="term" value="P:ATP synthesis coupled electron transport"/>
    <property type="evidence" value="ECO:0007669"/>
    <property type="project" value="TreeGrafter"/>
</dbReference>
<comment type="caution">
    <text evidence="23">The sequence shown here is derived from an EMBL/GenBank/DDBJ whole genome shotgun (WGS) entry which is preliminary data.</text>
</comment>
<evidence type="ECO:0000256" key="12">
    <source>
        <dbReference type="ARBA" id="ARBA00023004"/>
    </source>
</evidence>
<dbReference type="InterPro" id="IPR008972">
    <property type="entry name" value="Cupredoxin"/>
</dbReference>
<evidence type="ECO:0000256" key="4">
    <source>
        <dbReference type="ARBA" id="ARBA00022448"/>
    </source>
</evidence>
<dbReference type="PROSITE" id="PS50857">
    <property type="entry name" value="COX2_CUA"/>
    <property type="match status" value="1"/>
</dbReference>
<feature type="domain" description="Cytochrome oxidase subunit II copper A binding" evidence="20">
    <location>
        <begin position="141"/>
        <end position="253"/>
    </location>
</feature>
<dbReference type="PANTHER" id="PTHR22888:SF9">
    <property type="entry name" value="CYTOCHROME C OXIDASE SUBUNIT 2"/>
    <property type="match status" value="1"/>
</dbReference>
<feature type="transmembrane region" description="Helical" evidence="19">
    <location>
        <begin position="6"/>
        <end position="23"/>
    </location>
</feature>
<dbReference type="InterPro" id="IPR014222">
    <property type="entry name" value="Cyt_c_oxidase_su2"/>
</dbReference>
<evidence type="ECO:0000256" key="19">
    <source>
        <dbReference type="SAM" id="Phobius"/>
    </source>
</evidence>
<dbReference type="EMBL" id="JACHVA010000038">
    <property type="protein sequence ID" value="MBC2600829.1"/>
    <property type="molecule type" value="Genomic_DNA"/>
</dbReference>
<dbReference type="PANTHER" id="PTHR22888">
    <property type="entry name" value="CYTOCHROME C OXIDASE, SUBUNIT II"/>
    <property type="match status" value="1"/>
</dbReference>
<evidence type="ECO:0000256" key="14">
    <source>
        <dbReference type="ARBA" id="ARBA00023136"/>
    </source>
</evidence>
<keyword evidence="12 18" id="KW-0408">Iron</keyword>
<keyword evidence="7 19" id="KW-0812">Transmembrane</keyword>
<dbReference type="GO" id="GO:0016020">
    <property type="term" value="C:membrane"/>
    <property type="evidence" value="ECO:0007669"/>
    <property type="project" value="UniProtKB-SubCell"/>
</dbReference>